<dbReference type="Gene3D" id="1.20.58.120">
    <property type="entry name" value="BAG domain"/>
    <property type="match status" value="1"/>
</dbReference>
<organism evidence="5 6">
    <name type="scientific">Artemisia annua</name>
    <name type="common">Sweet wormwood</name>
    <dbReference type="NCBI Taxonomy" id="35608"/>
    <lineage>
        <taxon>Eukaryota</taxon>
        <taxon>Viridiplantae</taxon>
        <taxon>Streptophyta</taxon>
        <taxon>Embryophyta</taxon>
        <taxon>Tracheophyta</taxon>
        <taxon>Spermatophyta</taxon>
        <taxon>Magnoliopsida</taxon>
        <taxon>eudicotyledons</taxon>
        <taxon>Gunneridae</taxon>
        <taxon>Pentapetalae</taxon>
        <taxon>asterids</taxon>
        <taxon>campanulids</taxon>
        <taxon>Asterales</taxon>
        <taxon>Asteraceae</taxon>
        <taxon>Asteroideae</taxon>
        <taxon>Anthemideae</taxon>
        <taxon>Artemisiinae</taxon>
        <taxon>Artemisia</taxon>
    </lineage>
</organism>
<accession>A0A2U1LVL4</accession>
<sequence>MLGVKSRNVGTLGVAKGGYSTTGGNATCEVRPCGMLVQKRNSDVNQSQNIVHNIKVRVKYGSVYHEVNIKPHATFGELKKMLVGPTGLNLLDQKIVYKDKERDSKSYLDVAGVKDGSRMVLFDDIMSREKRLVENLKTAKTEKAKTEIISITSEIDKLAKQVGNLEIEIYGGKKVVEKVLLNMIELLMSQLIKLDGIIAEGDVKLQRRMQVKRVQKYIEVLDMLKIRNSKIASNGNETKGRYPLQQHPKKVSFEQRLIAPMEKQRDSMKWPIVATKNWEKF</sequence>
<dbReference type="InterPro" id="IPR000626">
    <property type="entry name" value="Ubiquitin-like_dom"/>
</dbReference>
<dbReference type="Proteomes" id="UP000245207">
    <property type="component" value="Unassembled WGS sequence"/>
</dbReference>
<dbReference type="PANTHER" id="PTHR12329:SF38">
    <property type="entry name" value="BAG FAMILY MOLECULAR CHAPERONE REGULATOR-LIKE PROTEIN"/>
    <property type="match status" value="1"/>
</dbReference>
<proteinExistence type="predicted"/>
<dbReference type="InterPro" id="IPR039773">
    <property type="entry name" value="BAG_chaperone_regulator"/>
</dbReference>
<feature type="domain" description="BAG" evidence="4">
    <location>
        <begin position="147"/>
        <end position="225"/>
    </location>
</feature>
<evidence type="ECO:0000256" key="1">
    <source>
        <dbReference type="ARBA" id="ARBA00023186"/>
    </source>
</evidence>
<dbReference type="OrthoDB" id="417450at2759"/>
<protein>
    <submittedName>
        <fullName evidence="5">Molecular chaperone regulator BAG-1, Ubiquitin-related domain protein</fullName>
    </submittedName>
</protein>
<gene>
    <name evidence="5" type="ORF">CTI12_AA447960</name>
</gene>
<dbReference type="GO" id="GO:0000774">
    <property type="term" value="F:adenyl-nucleotide exchange factor activity"/>
    <property type="evidence" value="ECO:0007669"/>
    <property type="project" value="TreeGrafter"/>
</dbReference>
<dbReference type="Pfam" id="PF02179">
    <property type="entry name" value="BAG"/>
    <property type="match status" value="1"/>
</dbReference>
<evidence type="ECO:0000259" key="3">
    <source>
        <dbReference type="PROSITE" id="PS50053"/>
    </source>
</evidence>
<dbReference type="GO" id="GO:0050821">
    <property type="term" value="P:protein stabilization"/>
    <property type="evidence" value="ECO:0007669"/>
    <property type="project" value="TreeGrafter"/>
</dbReference>
<dbReference type="InterPro" id="IPR003103">
    <property type="entry name" value="BAG_domain"/>
</dbReference>
<dbReference type="EMBL" id="PKPP01007564">
    <property type="protein sequence ID" value="PWA53046.1"/>
    <property type="molecule type" value="Genomic_DNA"/>
</dbReference>
<evidence type="ECO:0000313" key="6">
    <source>
        <dbReference type="Proteomes" id="UP000245207"/>
    </source>
</evidence>
<dbReference type="SUPFAM" id="SSF54236">
    <property type="entry name" value="Ubiquitin-like"/>
    <property type="match status" value="1"/>
</dbReference>
<dbReference type="GO" id="GO:0005737">
    <property type="term" value="C:cytoplasm"/>
    <property type="evidence" value="ECO:0007669"/>
    <property type="project" value="TreeGrafter"/>
</dbReference>
<dbReference type="InterPro" id="IPR029071">
    <property type="entry name" value="Ubiquitin-like_domsf"/>
</dbReference>
<keyword evidence="6" id="KW-1185">Reference proteome</keyword>
<evidence type="ECO:0000259" key="4">
    <source>
        <dbReference type="PROSITE" id="PS51035"/>
    </source>
</evidence>
<evidence type="ECO:0000256" key="2">
    <source>
        <dbReference type="ARBA" id="ARBA00058673"/>
    </source>
</evidence>
<dbReference type="STRING" id="35608.A0A2U1LVL4"/>
<comment type="function">
    <text evidence="2">Co-chaperone that regulates diverse cellular pathways, such as programmed cell death and stress responses.</text>
</comment>
<evidence type="ECO:0000313" key="5">
    <source>
        <dbReference type="EMBL" id="PWA53046.1"/>
    </source>
</evidence>
<name>A0A2U1LVL4_ARTAN</name>
<dbReference type="AlphaFoldDB" id="A0A2U1LVL4"/>
<dbReference type="Gene3D" id="3.10.20.90">
    <property type="entry name" value="Phosphatidylinositol 3-kinase Catalytic Subunit, Chain A, domain 1"/>
    <property type="match status" value="1"/>
</dbReference>
<dbReference type="GO" id="GO:0051087">
    <property type="term" value="F:protein-folding chaperone binding"/>
    <property type="evidence" value="ECO:0007669"/>
    <property type="project" value="InterPro"/>
</dbReference>
<dbReference type="SUPFAM" id="SSF63491">
    <property type="entry name" value="BAG domain"/>
    <property type="match status" value="1"/>
</dbReference>
<dbReference type="PROSITE" id="PS50053">
    <property type="entry name" value="UBIQUITIN_2"/>
    <property type="match status" value="1"/>
</dbReference>
<reference evidence="5 6" key="1">
    <citation type="journal article" date="2018" name="Mol. Plant">
        <title>The genome of Artemisia annua provides insight into the evolution of Asteraceae family and artemisinin biosynthesis.</title>
        <authorList>
            <person name="Shen Q."/>
            <person name="Zhang L."/>
            <person name="Liao Z."/>
            <person name="Wang S."/>
            <person name="Yan T."/>
            <person name="Shi P."/>
            <person name="Liu M."/>
            <person name="Fu X."/>
            <person name="Pan Q."/>
            <person name="Wang Y."/>
            <person name="Lv Z."/>
            <person name="Lu X."/>
            <person name="Zhang F."/>
            <person name="Jiang W."/>
            <person name="Ma Y."/>
            <person name="Chen M."/>
            <person name="Hao X."/>
            <person name="Li L."/>
            <person name="Tang Y."/>
            <person name="Lv G."/>
            <person name="Zhou Y."/>
            <person name="Sun X."/>
            <person name="Brodelius P.E."/>
            <person name="Rose J.K.C."/>
            <person name="Tang K."/>
        </authorList>
    </citation>
    <scope>NUCLEOTIDE SEQUENCE [LARGE SCALE GENOMIC DNA]</scope>
    <source>
        <strain evidence="6">cv. Huhao1</strain>
        <tissue evidence="5">Leaf</tissue>
    </source>
</reference>
<dbReference type="FunFam" id="3.10.20.90:FF:000298">
    <property type="entry name" value="BAG family molecular chaperone regulator 1"/>
    <property type="match status" value="1"/>
</dbReference>
<dbReference type="InterPro" id="IPR036533">
    <property type="entry name" value="BAG_dom_sf"/>
</dbReference>
<dbReference type="PROSITE" id="PS51035">
    <property type="entry name" value="BAG"/>
    <property type="match status" value="1"/>
</dbReference>
<dbReference type="PANTHER" id="PTHR12329">
    <property type="entry name" value="BCL2-ASSOCIATED ATHANOGENE"/>
    <property type="match status" value="1"/>
</dbReference>
<feature type="domain" description="Ubiquitin-like" evidence="3">
    <location>
        <begin position="52"/>
        <end position="121"/>
    </location>
</feature>
<dbReference type="SMART" id="SM00264">
    <property type="entry name" value="BAG"/>
    <property type="match status" value="1"/>
</dbReference>
<comment type="caution">
    <text evidence="5">The sequence shown here is derived from an EMBL/GenBank/DDBJ whole genome shotgun (WGS) entry which is preliminary data.</text>
</comment>
<keyword evidence="1" id="KW-0143">Chaperone</keyword>